<evidence type="ECO:0000313" key="1">
    <source>
        <dbReference type="EMBL" id="KAI8544879.1"/>
    </source>
</evidence>
<organism evidence="1 2">
    <name type="scientific">Rhododendron molle</name>
    <name type="common">Chinese azalea</name>
    <name type="synonym">Azalea mollis</name>
    <dbReference type="NCBI Taxonomy" id="49168"/>
    <lineage>
        <taxon>Eukaryota</taxon>
        <taxon>Viridiplantae</taxon>
        <taxon>Streptophyta</taxon>
        <taxon>Embryophyta</taxon>
        <taxon>Tracheophyta</taxon>
        <taxon>Spermatophyta</taxon>
        <taxon>Magnoliopsida</taxon>
        <taxon>eudicotyledons</taxon>
        <taxon>Gunneridae</taxon>
        <taxon>Pentapetalae</taxon>
        <taxon>asterids</taxon>
        <taxon>Ericales</taxon>
        <taxon>Ericaceae</taxon>
        <taxon>Ericoideae</taxon>
        <taxon>Rhodoreae</taxon>
        <taxon>Rhododendron</taxon>
    </lineage>
</organism>
<dbReference type="EMBL" id="CM046394">
    <property type="protein sequence ID" value="KAI8544879.1"/>
    <property type="molecule type" value="Genomic_DNA"/>
</dbReference>
<reference evidence="1" key="1">
    <citation type="submission" date="2022-02" db="EMBL/GenBank/DDBJ databases">
        <title>Plant Genome Project.</title>
        <authorList>
            <person name="Zhang R.-G."/>
        </authorList>
    </citation>
    <scope>NUCLEOTIDE SEQUENCE</scope>
    <source>
        <strain evidence="1">AT1</strain>
    </source>
</reference>
<gene>
    <name evidence="1" type="ORF">RHMOL_Rhmol07G0000100</name>
</gene>
<protein>
    <submittedName>
        <fullName evidence="1">Uncharacterized protein</fullName>
    </submittedName>
</protein>
<dbReference type="Proteomes" id="UP001062846">
    <property type="component" value="Chromosome 7"/>
</dbReference>
<keyword evidence="2" id="KW-1185">Reference proteome</keyword>
<comment type="caution">
    <text evidence="1">The sequence shown here is derived from an EMBL/GenBank/DDBJ whole genome shotgun (WGS) entry which is preliminary data.</text>
</comment>
<accession>A0ACC0MW70</accession>
<sequence length="309" mass="35351">MVEVQVDEEDDSDDYDVDSDSSDEDEVFHDSDCGLIDDDEMFDKNIDRDVEFVGLHSIVRLDDHYAAIVEEMADLEGGLDDSSDELISFSGSSDEEGGYRKKGRKYTVFNEKTDMANPRFMVGMEFKTHEVLRDAIKEHSIKMGKMIKFKKCDRQKKYGERIKGNPTWPVKSLAQTIEKEQMVKLSIQKVYKARRMALEELQGSAEEQFKQLWGYVEEVSASNLGTTIKMKVKLNESRQFAKFKRLYICWGELKKGFLQGCKPIISLDGCHLKGPHGGILLTAIAIDANNCIYPFAYAVVEKEKFKTWN</sequence>
<name>A0ACC0MW70_RHOML</name>
<evidence type="ECO:0000313" key="2">
    <source>
        <dbReference type="Proteomes" id="UP001062846"/>
    </source>
</evidence>
<proteinExistence type="predicted"/>